<reference evidence="1 2" key="1">
    <citation type="submission" date="2021-06" db="EMBL/GenBank/DDBJ databases">
        <title>Caerostris extrusa draft genome.</title>
        <authorList>
            <person name="Kono N."/>
            <person name="Arakawa K."/>
        </authorList>
    </citation>
    <scope>NUCLEOTIDE SEQUENCE [LARGE SCALE GENOMIC DNA]</scope>
</reference>
<name>A0AAV4SSR0_CAEEX</name>
<accession>A0AAV4SSR0</accession>
<protein>
    <submittedName>
        <fullName evidence="1">Uncharacterized protein</fullName>
    </submittedName>
</protein>
<keyword evidence="2" id="KW-1185">Reference proteome</keyword>
<gene>
    <name evidence="1" type="ORF">CEXT_285431</name>
</gene>
<dbReference type="AlphaFoldDB" id="A0AAV4SSR0"/>
<comment type="caution">
    <text evidence="1">The sequence shown here is derived from an EMBL/GenBank/DDBJ whole genome shotgun (WGS) entry which is preliminary data.</text>
</comment>
<sequence length="111" mass="12763">MAEAASELRKEEDDKVKLPQVSAESSQWILGRNREWGIAKNKGERCQSLWSESCFCDRSHQNERERTEPQNKRTENIFDFSFFFIFEKRFSIGWGGGGGVNARGGKGNRND</sequence>
<organism evidence="1 2">
    <name type="scientific">Caerostris extrusa</name>
    <name type="common">Bark spider</name>
    <name type="synonym">Caerostris bankana</name>
    <dbReference type="NCBI Taxonomy" id="172846"/>
    <lineage>
        <taxon>Eukaryota</taxon>
        <taxon>Metazoa</taxon>
        <taxon>Ecdysozoa</taxon>
        <taxon>Arthropoda</taxon>
        <taxon>Chelicerata</taxon>
        <taxon>Arachnida</taxon>
        <taxon>Araneae</taxon>
        <taxon>Araneomorphae</taxon>
        <taxon>Entelegynae</taxon>
        <taxon>Araneoidea</taxon>
        <taxon>Araneidae</taxon>
        <taxon>Caerostris</taxon>
    </lineage>
</organism>
<proteinExistence type="predicted"/>
<dbReference type="EMBL" id="BPLR01009917">
    <property type="protein sequence ID" value="GIY35477.1"/>
    <property type="molecule type" value="Genomic_DNA"/>
</dbReference>
<evidence type="ECO:0000313" key="2">
    <source>
        <dbReference type="Proteomes" id="UP001054945"/>
    </source>
</evidence>
<dbReference type="Proteomes" id="UP001054945">
    <property type="component" value="Unassembled WGS sequence"/>
</dbReference>
<evidence type="ECO:0000313" key="1">
    <source>
        <dbReference type="EMBL" id="GIY35477.1"/>
    </source>
</evidence>